<comment type="caution">
    <text evidence="1">The sequence shown here is derived from an EMBL/GenBank/DDBJ whole genome shotgun (WGS) entry which is preliminary data.</text>
</comment>
<evidence type="ECO:0000313" key="1">
    <source>
        <dbReference type="EMBL" id="KAK5857787.1"/>
    </source>
</evidence>
<reference evidence="1 2" key="1">
    <citation type="journal article" date="2023" name="Genes (Basel)">
        <title>Chromosome-Level Genome Assembly and Circadian Gene Repertoire of the Patagonia Blennie Eleginops maclovinus-The Closest Ancestral Proxy of Antarctic Cryonotothenioids.</title>
        <authorList>
            <person name="Cheng C.C."/>
            <person name="Rivera-Colon A.G."/>
            <person name="Minhas B.F."/>
            <person name="Wilson L."/>
            <person name="Rayamajhi N."/>
            <person name="Vargas-Chacoff L."/>
            <person name="Catchen J.M."/>
        </authorList>
    </citation>
    <scope>NUCLEOTIDE SEQUENCE [LARGE SCALE GENOMIC DNA]</scope>
    <source>
        <strain evidence="1">JMC-PN-2008</strain>
    </source>
</reference>
<evidence type="ECO:0000313" key="2">
    <source>
        <dbReference type="Proteomes" id="UP001346869"/>
    </source>
</evidence>
<protein>
    <submittedName>
        <fullName evidence="1">Uncharacterized protein</fullName>
    </submittedName>
</protein>
<dbReference type="EMBL" id="JAUZQC010000016">
    <property type="protein sequence ID" value="KAK5857787.1"/>
    <property type="molecule type" value="Genomic_DNA"/>
</dbReference>
<proteinExistence type="predicted"/>
<name>A0AAN8AK29_ELEMC</name>
<sequence length="70" mass="7915">MSGRWRRWLLGGRGAKGLPVGYVKHTQSLSPCLGDYDQQSMSHTCTGQHNGNSAGQWRRRERAVIRVPHQ</sequence>
<dbReference type="AlphaFoldDB" id="A0AAN8AK29"/>
<reference evidence="1 2" key="2">
    <citation type="journal article" date="2023" name="Mol. Biol. Evol.">
        <title>Genomics of Secondarily Temperate Adaptation in the Only Non-Antarctic Icefish.</title>
        <authorList>
            <person name="Rivera-Colon A.G."/>
            <person name="Rayamajhi N."/>
            <person name="Minhas B.F."/>
            <person name="Madrigal G."/>
            <person name="Bilyk K.T."/>
            <person name="Yoon V."/>
            <person name="Hune M."/>
            <person name="Gregory S."/>
            <person name="Cheng C.H.C."/>
            <person name="Catchen J.M."/>
        </authorList>
    </citation>
    <scope>NUCLEOTIDE SEQUENCE [LARGE SCALE GENOMIC DNA]</scope>
    <source>
        <strain evidence="1">JMC-PN-2008</strain>
    </source>
</reference>
<organism evidence="1 2">
    <name type="scientific">Eleginops maclovinus</name>
    <name type="common">Patagonian blennie</name>
    <name type="synonym">Eleginus maclovinus</name>
    <dbReference type="NCBI Taxonomy" id="56733"/>
    <lineage>
        <taxon>Eukaryota</taxon>
        <taxon>Metazoa</taxon>
        <taxon>Chordata</taxon>
        <taxon>Craniata</taxon>
        <taxon>Vertebrata</taxon>
        <taxon>Euteleostomi</taxon>
        <taxon>Actinopterygii</taxon>
        <taxon>Neopterygii</taxon>
        <taxon>Teleostei</taxon>
        <taxon>Neoteleostei</taxon>
        <taxon>Acanthomorphata</taxon>
        <taxon>Eupercaria</taxon>
        <taxon>Perciformes</taxon>
        <taxon>Notothenioidei</taxon>
        <taxon>Eleginopidae</taxon>
        <taxon>Eleginops</taxon>
    </lineage>
</organism>
<keyword evidence="2" id="KW-1185">Reference proteome</keyword>
<gene>
    <name evidence="1" type="ORF">PBY51_011007</name>
</gene>
<accession>A0AAN8AK29</accession>
<dbReference type="Proteomes" id="UP001346869">
    <property type="component" value="Unassembled WGS sequence"/>
</dbReference>